<dbReference type="EMBL" id="LR862136">
    <property type="protein sequence ID" value="CAD1842974.1"/>
    <property type="molecule type" value="Genomic_DNA"/>
</dbReference>
<sequence>MSTFWKALTERITGKATLDMGKITMKDDAELHRMHKKWMVKIGRRYANAEEEERRFQIFKQTVEECERHNAMKKGYTLGLTCFADLTSEEFTARFHPIEYPPWVYEKMREERERKALRYAREEREKEALRYAGPPEDLTCFGCGGPY</sequence>
<protein>
    <recommendedName>
        <fullName evidence="1">Cathepsin propeptide inhibitor domain-containing protein</fullName>
    </recommendedName>
</protein>
<dbReference type="SUPFAM" id="SSF54001">
    <property type="entry name" value="Cysteine proteinases"/>
    <property type="match status" value="1"/>
</dbReference>
<evidence type="ECO:0000313" key="2">
    <source>
        <dbReference type="EMBL" id="CAD1842974.1"/>
    </source>
</evidence>
<dbReference type="Pfam" id="PF08246">
    <property type="entry name" value="Inhibitor_I29"/>
    <property type="match status" value="1"/>
</dbReference>
<evidence type="ECO:0000259" key="1">
    <source>
        <dbReference type="SMART" id="SM00848"/>
    </source>
</evidence>
<dbReference type="AlphaFoldDB" id="A0A6V7QIL3"/>
<dbReference type="InterPro" id="IPR013201">
    <property type="entry name" value="Prot_inhib_I29"/>
</dbReference>
<organism evidence="2">
    <name type="scientific">Ananas comosus var. bracteatus</name>
    <name type="common">red pineapple</name>
    <dbReference type="NCBI Taxonomy" id="296719"/>
    <lineage>
        <taxon>Eukaryota</taxon>
        <taxon>Viridiplantae</taxon>
        <taxon>Streptophyta</taxon>
        <taxon>Embryophyta</taxon>
        <taxon>Tracheophyta</taxon>
        <taxon>Spermatophyta</taxon>
        <taxon>Magnoliopsida</taxon>
        <taxon>Liliopsida</taxon>
        <taxon>Poales</taxon>
        <taxon>Bromeliaceae</taxon>
        <taxon>Bromelioideae</taxon>
        <taxon>Ananas</taxon>
    </lineage>
</organism>
<proteinExistence type="predicted"/>
<feature type="domain" description="Cathepsin propeptide inhibitor" evidence="1">
    <location>
        <begin position="35"/>
        <end position="91"/>
    </location>
</feature>
<gene>
    <name evidence="2" type="ORF">CB5_LOCUS26185</name>
</gene>
<name>A0A6V7QIL3_ANACO</name>
<reference evidence="2" key="1">
    <citation type="submission" date="2020-07" db="EMBL/GenBank/DDBJ databases">
        <authorList>
            <person name="Lin J."/>
        </authorList>
    </citation>
    <scope>NUCLEOTIDE SEQUENCE</scope>
</reference>
<dbReference type="Gene3D" id="1.10.287.2250">
    <property type="match status" value="1"/>
</dbReference>
<dbReference type="SMART" id="SM00848">
    <property type="entry name" value="Inhibitor_I29"/>
    <property type="match status" value="1"/>
</dbReference>
<dbReference type="InterPro" id="IPR038765">
    <property type="entry name" value="Papain-like_cys_pep_sf"/>
</dbReference>
<accession>A0A6V7QIL3</accession>